<gene>
    <name evidence="10" type="ORF">HPP92_024835</name>
</gene>
<dbReference type="CDD" id="cd02120">
    <property type="entry name" value="PA_subtilisin_like"/>
    <property type="match status" value="1"/>
</dbReference>
<feature type="active site" description="Charge relay system" evidence="6 7">
    <location>
        <position position="50"/>
    </location>
</feature>
<dbReference type="FunFam" id="2.60.40.2310:FF:000001">
    <property type="entry name" value="Subtilisin-like protease SBT1.5"/>
    <property type="match status" value="1"/>
</dbReference>
<evidence type="ECO:0000256" key="2">
    <source>
        <dbReference type="ARBA" id="ARBA00022670"/>
    </source>
</evidence>
<evidence type="ECO:0000256" key="5">
    <source>
        <dbReference type="ARBA" id="ARBA00022825"/>
    </source>
</evidence>
<dbReference type="SUPFAM" id="SSF52743">
    <property type="entry name" value="Subtilisin-like"/>
    <property type="match status" value="1"/>
</dbReference>
<dbReference type="Gene3D" id="3.50.30.30">
    <property type="match status" value="1"/>
</dbReference>
<evidence type="ECO:0000313" key="10">
    <source>
        <dbReference type="EMBL" id="KAG0455543.1"/>
    </source>
</evidence>
<dbReference type="Gene3D" id="3.40.50.200">
    <property type="entry name" value="Peptidase S8/S53 domain"/>
    <property type="match status" value="1"/>
</dbReference>
<evidence type="ECO:0000256" key="6">
    <source>
        <dbReference type="PIRSR" id="PIRSR615500-1"/>
    </source>
</evidence>
<keyword evidence="4 7" id="KW-0378">Hydrolase</keyword>
<dbReference type="InterPro" id="IPR036852">
    <property type="entry name" value="Peptidase_S8/S53_dom_sf"/>
</dbReference>
<feature type="domain" description="Peptidase S8/S53" evidence="8">
    <location>
        <begin position="41"/>
        <end position="489"/>
    </location>
</feature>
<keyword evidence="2 7" id="KW-0645">Protease</keyword>
<dbReference type="GO" id="GO:0004252">
    <property type="term" value="F:serine-type endopeptidase activity"/>
    <property type="evidence" value="ECO:0007669"/>
    <property type="project" value="UniProtKB-UniRule"/>
</dbReference>
<dbReference type="PRINTS" id="PR00723">
    <property type="entry name" value="SUBTILISIN"/>
</dbReference>
<dbReference type="InterPro" id="IPR023828">
    <property type="entry name" value="Peptidase_S8_Ser-AS"/>
</dbReference>
<dbReference type="InterPro" id="IPR015500">
    <property type="entry name" value="Peptidase_S8_subtilisin-rel"/>
</dbReference>
<evidence type="ECO:0000259" key="9">
    <source>
        <dbReference type="Pfam" id="PF17766"/>
    </source>
</evidence>
<dbReference type="OrthoDB" id="10264738at2759"/>
<dbReference type="PROSITE" id="PS00138">
    <property type="entry name" value="SUBTILASE_SER"/>
    <property type="match status" value="1"/>
</dbReference>
<evidence type="ECO:0000256" key="1">
    <source>
        <dbReference type="ARBA" id="ARBA00011073"/>
    </source>
</evidence>
<evidence type="ECO:0000256" key="7">
    <source>
        <dbReference type="PROSITE-ProRule" id="PRU01240"/>
    </source>
</evidence>
<reference evidence="10 11" key="1">
    <citation type="journal article" date="2020" name="Nat. Food">
        <title>A phased Vanilla planifolia genome enables genetic improvement of flavour and production.</title>
        <authorList>
            <person name="Hasing T."/>
            <person name="Tang H."/>
            <person name="Brym M."/>
            <person name="Khazi F."/>
            <person name="Huang T."/>
            <person name="Chambers A.H."/>
        </authorList>
    </citation>
    <scope>NUCLEOTIDE SEQUENCE [LARGE SCALE GENOMIC DNA]</scope>
    <source>
        <tissue evidence="10">Leaf</tissue>
    </source>
</reference>
<proteinExistence type="inferred from homology"/>
<dbReference type="Gene3D" id="2.60.40.2310">
    <property type="match status" value="1"/>
</dbReference>
<name>A0A835UBW4_VANPL</name>
<evidence type="ECO:0000256" key="4">
    <source>
        <dbReference type="ARBA" id="ARBA00022801"/>
    </source>
</evidence>
<comment type="similarity">
    <text evidence="1 7">Belongs to the peptidase S8 family.</text>
</comment>
<dbReference type="Pfam" id="PF00082">
    <property type="entry name" value="Peptidase_S8"/>
    <property type="match status" value="1"/>
</dbReference>
<dbReference type="PROSITE" id="PS51892">
    <property type="entry name" value="SUBTILASE"/>
    <property type="match status" value="1"/>
</dbReference>
<dbReference type="InterPro" id="IPR034197">
    <property type="entry name" value="Peptidases_S8_3"/>
</dbReference>
<dbReference type="FunFam" id="3.40.50.200:FF:000006">
    <property type="entry name" value="Subtilisin-like protease SBT1.5"/>
    <property type="match status" value="1"/>
</dbReference>
<dbReference type="AlphaFoldDB" id="A0A835UBW4"/>
<dbReference type="InterPro" id="IPR000209">
    <property type="entry name" value="Peptidase_S8/S53_dom"/>
</dbReference>
<dbReference type="InterPro" id="IPR041469">
    <property type="entry name" value="Subtilisin-like_FN3"/>
</dbReference>
<dbReference type="PANTHER" id="PTHR10795">
    <property type="entry name" value="PROPROTEIN CONVERTASE SUBTILISIN/KEXIN"/>
    <property type="match status" value="1"/>
</dbReference>
<dbReference type="GO" id="GO:0006508">
    <property type="term" value="P:proteolysis"/>
    <property type="evidence" value="ECO:0007669"/>
    <property type="project" value="UniProtKB-KW"/>
</dbReference>
<feature type="domain" description="Subtilisin-like protease fibronectin type-III" evidence="9">
    <location>
        <begin position="572"/>
        <end position="667"/>
    </location>
</feature>
<dbReference type="Proteomes" id="UP000636800">
    <property type="component" value="Chromosome 13"/>
</dbReference>
<dbReference type="InterPro" id="IPR045051">
    <property type="entry name" value="SBT"/>
</dbReference>
<evidence type="ECO:0000256" key="3">
    <source>
        <dbReference type="ARBA" id="ARBA00022729"/>
    </source>
</evidence>
<evidence type="ECO:0000259" key="8">
    <source>
        <dbReference type="Pfam" id="PF00082"/>
    </source>
</evidence>
<feature type="active site" description="Charge relay system" evidence="6 7">
    <location>
        <position position="455"/>
    </location>
</feature>
<dbReference type="CDD" id="cd04852">
    <property type="entry name" value="Peptidases_S8_3"/>
    <property type="match status" value="1"/>
</dbReference>
<keyword evidence="3" id="KW-0732">Signal</keyword>
<keyword evidence="11" id="KW-1185">Reference proteome</keyword>
<comment type="caution">
    <text evidence="10">The sequence shown here is derived from an EMBL/GenBank/DDBJ whole genome shotgun (WGS) entry which is preliminary data.</text>
</comment>
<dbReference type="EMBL" id="JADCNL010000013">
    <property type="protein sequence ID" value="KAG0455543.1"/>
    <property type="molecule type" value="Genomic_DNA"/>
</dbReference>
<keyword evidence="5 7" id="KW-0720">Serine protease</keyword>
<feature type="active site" description="Charge relay system" evidence="6 7">
    <location>
        <position position="128"/>
    </location>
</feature>
<evidence type="ECO:0000313" key="11">
    <source>
        <dbReference type="Proteomes" id="UP000636800"/>
    </source>
</evidence>
<dbReference type="Pfam" id="PF17766">
    <property type="entry name" value="fn3_6"/>
    <property type="match status" value="1"/>
</dbReference>
<organism evidence="10 11">
    <name type="scientific">Vanilla planifolia</name>
    <name type="common">Vanilla</name>
    <dbReference type="NCBI Taxonomy" id="51239"/>
    <lineage>
        <taxon>Eukaryota</taxon>
        <taxon>Viridiplantae</taxon>
        <taxon>Streptophyta</taxon>
        <taxon>Embryophyta</taxon>
        <taxon>Tracheophyta</taxon>
        <taxon>Spermatophyta</taxon>
        <taxon>Magnoliopsida</taxon>
        <taxon>Liliopsida</taxon>
        <taxon>Asparagales</taxon>
        <taxon>Orchidaceae</taxon>
        <taxon>Vanilloideae</taxon>
        <taxon>Vanilleae</taxon>
        <taxon>Vanilla</taxon>
    </lineage>
</organism>
<protein>
    <submittedName>
        <fullName evidence="10">Uncharacterized protein</fullName>
    </submittedName>
</protein>
<accession>A0A835UBW4</accession>
<sequence length="685" mass="73784">MEEVISVFKSKTLRLHTTRSWDFMGLTLLDGEVAAMQSKYGDDVVIGIFDTGIWPESGSFQPEPMMGPIPVTWHGSCVAGDSFEPTYACNRKLVGARFYLSGFEREYGPLNVNGTGAEFRSPRDRLGHGTHTASTAAGSRCANASYLGGLAVGTARGGAPLARLAAYKVCWYKDLEGLCSEADILAAFDDAIADGVGVISVSLGSSPPLMPLFQSASDIGAFHATQLGLPVVFSAGNDGPETGVVQNVGPWGITVAAGTIDRRFPTALMLGNNVSFVGEGFVLQEMNLKLLHSGKLFNDGSCTFEEWNRRRLATGSVVLCFSSLGQISSTVAAVTILAINGSGMIYAEPTTKEIPQDDFLPTVHVNLYEATKILHYSMDPRVQIFPSKTLTGLLPAPSVAHFSSRGPSSISPNILKPDITAPGVNILAAWPPKSSPTFLPFDRRSVKWNLVSGTSMSCPHISGIVALIKSVHPNWSPAVIKSALMTTASSIDTRSDSIAAGGTLKPSDPFDIGAGHVNPLKAIDPGLVHDIETQDYVLFLCSLGYKENQIQKMVASPHRLNISCDGKHSDLDLNYPAIIISDLRSAVMVRRTVRNVGQTDAIYFVSVANPHGVHVTIWPSCLVFSKQREKITYQVRVTMLKFSQRRYDFGKIVWSDGYHHVSVPLIVQVNNEKEGAADPITHSST</sequence>